<organism evidence="12 13">
    <name type="scientific">Stephania japonica</name>
    <dbReference type="NCBI Taxonomy" id="461633"/>
    <lineage>
        <taxon>Eukaryota</taxon>
        <taxon>Viridiplantae</taxon>
        <taxon>Streptophyta</taxon>
        <taxon>Embryophyta</taxon>
        <taxon>Tracheophyta</taxon>
        <taxon>Spermatophyta</taxon>
        <taxon>Magnoliopsida</taxon>
        <taxon>Ranunculales</taxon>
        <taxon>Menispermaceae</taxon>
        <taxon>Menispermoideae</taxon>
        <taxon>Cissampelideae</taxon>
        <taxon>Stephania</taxon>
    </lineage>
</organism>
<dbReference type="GO" id="GO:0034605">
    <property type="term" value="P:cellular response to heat"/>
    <property type="evidence" value="ECO:0007669"/>
    <property type="project" value="TreeGrafter"/>
</dbReference>
<evidence type="ECO:0000256" key="3">
    <source>
        <dbReference type="ARBA" id="ARBA00023015"/>
    </source>
</evidence>
<dbReference type="Gene3D" id="1.10.10.10">
    <property type="entry name" value="Winged helix-like DNA-binding domain superfamily/Winged helix DNA-binding domain"/>
    <property type="match status" value="1"/>
</dbReference>
<dbReference type="PANTHER" id="PTHR10015:SF377">
    <property type="entry name" value="HEAT STRESS TRANSCRIPTION FACTOR A-5"/>
    <property type="match status" value="1"/>
</dbReference>
<gene>
    <name evidence="12" type="ORF">Sjap_009066</name>
</gene>
<keyword evidence="2" id="KW-0597">Phosphoprotein</keyword>
<evidence type="ECO:0000256" key="8">
    <source>
        <dbReference type="RuleBase" id="RU004020"/>
    </source>
</evidence>
<comment type="similarity">
    <text evidence="8">Belongs to the HSF family.</text>
</comment>
<dbReference type="GO" id="GO:0005634">
    <property type="term" value="C:nucleus"/>
    <property type="evidence" value="ECO:0007669"/>
    <property type="project" value="UniProtKB-SubCell"/>
</dbReference>
<dbReference type="GO" id="GO:0006357">
    <property type="term" value="P:regulation of transcription by RNA polymerase II"/>
    <property type="evidence" value="ECO:0007669"/>
    <property type="project" value="TreeGrafter"/>
</dbReference>
<proteinExistence type="inferred from homology"/>
<keyword evidence="4" id="KW-0346">Stress response</keyword>
<evidence type="ECO:0000259" key="11">
    <source>
        <dbReference type="PROSITE" id="PS00434"/>
    </source>
</evidence>
<dbReference type="SUPFAM" id="SSF46785">
    <property type="entry name" value="Winged helix' DNA-binding domain"/>
    <property type="match status" value="1"/>
</dbReference>
<dbReference type="Proteomes" id="UP001417504">
    <property type="component" value="Unassembled WGS sequence"/>
</dbReference>
<keyword evidence="13" id="KW-1185">Reference proteome</keyword>
<name>A0AAP0PBY5_9MAGN</name>
<evidence type="ECO:0000313" key="13">
    <source>
        <dbReference type="Proteomes" id="UP001417504"/>
    </source>
</evidence>
<comment type="caution">
    <text evidence="12">The sequence shown here is derived from an EMBL/GenBank/DDBJ whole genome shotgun (WGS) entry which is preliminary data.</text>
</comment>
<feature type="coiled-coil region" evidence="9">
    <location>
        <begin position="126"/>
        <end position="174"/>
    </location>
</feature>
<dbReference type="PROSITE" id="PS00434">
    <property type="entry name" value="HSF_DOMAIN"/>
    <property type="match status" value="1"/>
</dbReference>
<dbReference type="SMART" id="SM00415">
    <property type="entry name" value="HSF"/>
    <property type="match status" value="1"/>
</dbReference>
<dbReference type="PRINTS" id="PR00056">
    <property type="entry name" value="HSFDOMAIN"/>
</dbReference>
<dbReference type="Pfam" id="PF00447">
    <property type="entry name" value="HSF_DNA-bind"/>
    <property type="match status" value="1"/>
</dbReference>
<feature type="region of interest" description="Disordered" evidence="10">
    <location>
        <begin position="434"/>
        <end position="482"/>
    </location>
</feature>
<dbReference type="InterPro" id="IPR000232">
    <property type="entry name" value="HSF_DNA-bd"/>
</dbReference>
<evidence type="ECO:0000256" key="4">
    <source>
        <dbReference type="ARBA" id="ARBA00023016"/>
    </source>
</evidence>
<comment type="subcellular location">
    <subcellularLocation>
        <location evidence="1">Nucleus</location>
    </subcellularLocation>
</comment>
<keyword evidence="6" id="KW-0804">Transcription</keyword>
<evidence type="ECO:0000256" key="10">
    <source>
        <dbReference type="SAM" id="MobiDB-lite"/>
    </source>
</evidence>
<feature type="compositionally biased region" description="Polar residues" evidence="10">
    <location>
        <begin position="472"/>
        <end position="482"/>
    </location>
</feature>
<dbReference type="PANTHER" id="PTHR10015">
    <property type="entry name" value="HEAT SHOCK TRANSCRIPTION FACTOR"/>
    <property type="match status" value="1"/>
</dbReference>
<dbReference type="InterPro" id="IPR036390">
    <property type="entry name" value="WH_DNA-bd_sf"/>
</dbReference>
<sequence length="482" mass="52841">MDGANGGGAGGGGGGPAPFLLKTYEMVDDATTDEIVSWSSGKKSFVVWNPPEFARVLLPSYFKHNNFSSFIRQLNTYGFRKIDPEKWEFANEDFVKDQKHLLKNIHRRKPIHSHSHPPGSLADAEKAALDEEIEKLSTEKSALETNVWRVRQHQSGTKTQLDDLENRVQDMEQRQFKLISFLAKAVNNPSFVENLIGMAADTSIDFMALNKKRRLPKGDCIHEDEETSFVDNNSCTAKPDLGNICPQDFCNKLKLALSPAVCDSNMLASSAQSCNEDGVSPIKQTSCVDQNDGNARAQGLLFVPEAVDVSDTCTSFALGNDGSFSQPLRSSNLDSMDDCDGHITCHLSLSLASSALQTDSDHGSGKEPQMCQEFFTCNDSQANANGKEADLGVLSNNKNPANDNAVKPIQEEAPISNQGHPPAQGRVNDVFWEQFLTERPGSSDTEETSSSFRGNSSDDQEERIAGPGRLWNSRQGMKQLSI</sequence>
<protein>
    <recommendedName>
        <fullName evidence="11">HSF-type DNA-binding domain-containing protein</fullName>
    </recommendedName>
</protein>
<keyword evidence="3" id="KW-0805">Transcription regulation</keyword>
<accession>A0AAP0PBY5</accession>
<keyword evidence="7" id="KW-0539">Nucleus</keyword>
<evidence type="ECO:0000256" key="9">
    <source>
        <dbReference type="SAM" id="Coils"/>
    </source>
</evidence>
<dbReference type="InterPro" id="IPR036388">
    <property type="entry name" value="WH-like_DNA-bd_sf"/>
</dbReference>
<evidence type="ECO:0000256" key="6">
    <source>
        <dbReference type="ARBA" id="ARBA00023163"/>
    </source>
</evidence>
<evidence type="ECO:0000256" key="1">
    <source>
        <dbReference type="ARBA" id="ARBA00004123"/>
    </source>
</evidence>
<keyword evidence="5" id="KW-0238">DNA-binding</keyword>
<feature type="compositionally biased region" description="Polar residues" evidence="10">
    <location>
        <begin position="440"/>
        <end position="457"/>
    </location>
</feature>
<evidence type="ECO:0000313" key="12">
    <source>
        <dbReference type="EMBL" id="KAK9138472.1"/>
    </source>
</evidence>
<dbReference type="FunFam" id="1.10.10.10:FF:000057">
    <property type="entry name" value="Heat shock transcription factor 1"/>
    <property type="match status" value="1"/>
</dbReference>
<reference evidence="12 13" key="1">
    <citation type="submission" date="2024-01" db="EMBL/GenBank/DDBJ databases">
        <title>Genome assemblies of Stephania.</title>
        <authorList>
            <person name="Yang L."/>
        </authorList>
    </citation>
    <scope>NUCLEOTIDE SEQUENCE [LARGE SCALE GENOMIC DNA]</scope>
    <source>
        <strain evidence="12">QJT</strain>
        <tissue evidence="12">Leaf</tissue>
    </source>
</reference>
<evidence type="ECO:0000256" key="5">
    <source>
        <dbReference type="ARBA" id="ARBA00023125"/>
    </source>
</evidence>
<keyword evidence="9" id="KW-0175">Coiled coil</keyword>
<evidence type="ECO:0000256" key="7">
    <source>
        <dbReference type="ARBA" id="ARBA00023242"/>
    </source>
</evidence>
<dbReference type="EMBL" id="JBBNAE010000003">
    <property type="protein sequence ID" value="KAK9138472.1"/>
    <property type="molecule type" value="Genomic_DNA"/>
</dbReference>
<dbReference type="AlphaFoldDB" id="A0AAP0PBY5"/>
<feature type="domain" description="HSF-type DNA-binding" evidence="11">
    <location>
        <begin position="58"/>
        <end position="82"/>
    </location>
</feature>
<dbReference type="GO" id="GO:0003700">
    <property type="term" value="F:DNA-binding transcription factor activity"/>
    <property type="evidence" value="ECO:0007669"/>
    <property type="project" value="InterPro"/>
</dbReference>
<evidence type="ECO:0000256" key="2">
    <source>
        <dbReference type="ARBA" id="ARBA00022553"/>
    </source>
</evidence>
<dbReference type="GO" id="GO:0000978">
    <property type="term" value="F:RNA polymerase II cis-regulatory region sequence-specific DNA binding"/>
    <property type="evidence" value="ECO:0007669"/>
    <property type="project" value="TreeGrafter"/>
</dbReference>